<dbReference type="InterPro" id="IPR036188">
    <property type="entry name" value="FAD/NAD-bd_sf"/>
</dbReference>
<dbReference type="SUPFAM" id="SSF51905">
    <property type="entry name" value="FAD/NAD(P)-binding domain"/>
    <property type="match status" value="1"/>
</dbReference>
<feature type="signal peptide" evidence="5">
    <location>
        <begin position="1"/>
        <end position="17"/>
    </location>
</feature>
<dbReference type="Pfam" id="PF00890">
    <property type="entry name" value="FAD_binding_2"/>
    <property type="match status" value="1"/>
</dbReference>
<reference evidence="9" key="1">
    <citation type="submission" date="2023-06" db="EMBL/GenBank/DDBJ databases">
        <title>Genome-scale phylogeny and comparative genomics of the fungal order Sordariales.</title>
        <authorList>
            <consortium name="Lawrence Berkeley National Laboratory"/>
            <person name="Hensen N."/>
            <person name="Bonometti L."/>
            <person name="Westerberg I."/>
            <person name="Brannstrom I.O."/>
            <person name="Guillou S."/>
            <person name="Cros-Aarteil S."/>
            <person name="Calhoun S."/>
            <person name="Haridas S."/>
            <person name="Kuo A."/>
            <person name="Mondo S."/>
            <person name="Pangilinan J."/>
            <person name="Riley R."/>
            <person name="Labutti K."/>
            <person name="Andreopoulos B."/>
            <person name="Lipzen A."/>
            <person name="Chen C."/>
            <person name="Yanf M."/>
            <person name="Daum C."/>
            <person name="Ng V."/>
            <person name="Clum A."/>
            <person name="Steindorff A."/>
            <person name="Ohm R."/>
            <person name="Martin F."/>
            <person name="Silar P."/>
            <person name="Natvig D."/>
            <person name="Lalanne C."/>
            <person name="Gautier V."/>
            <person name="Ament-Velasquez S.L."/>
            <person name="Kruys A."/>
            <person name="Hutchinson M.I."/>
            <person name="Powell A.J."/>
            <person name="Barry K."/>
            <person name="Miller A.N."/>
            <person name="Grigoriev I.V."/>
            <person name="Debuchy R."/>
            <person name="Gladieux P."/>
            <person name="Thoren M.H."/>
            <person name="Johannesson H."/>
        </authorList>
    </citation>
    <scope>NUCLEOTIDE SEQUENCE</scope>
    <source>
        <strain evidence="9">SMH4607-1</strain>
    </source>
</reference>
<evidence type="ECO:0000313" key="9">
    <source>
        <dbReference type="EMBL" id="KAK0716173.1"/>
    </source>
</evidence>
<evidence type="ECO:0000313" key="10">
    <source>
        <dbReference type="Proteomes" id="UP001172102"/>
    </source>
</evidence>
<dbReference type="PIRSF" id="PIRSF000137">
    <property type="entry name" value="Alcohol_oxidase"/>
    <property type="match status" value="1"/>
</dbReference>
<dbReference type="GO" id="GO:0050660">
    <property type="term" value="F:flavin adenine dinucleotide binding"/>
    <property type="evidence" value="ECO:0007669"/>
    <property type="project" value="InterPro"/>
</dbReference>
<evidence type="ECO:0000259" key="6">
    <source>
        <dbReference type="Pfam" id="PF00732"/>
    </source>
</evidence>
<dbReference type="SUPFAM" id="SSF54373">
    <property type="entry name" value="FAD-linked reductases, C-terminal domain"/>
    <property type="match status" value="1"/>
</dbReference>
<evidence type="ECO:0000256" key="1">
    <source>
        <dbReference type="ARBA" id="ARBA00010790"/>
    </source>
</evidence>
<sequence>MVRVAASLSLLLGTALCVVGGSGKGGDDNVYDYIVVGSGPGGAPLAINLAKAGHSVLLLEAGDDQTSDVTTHILSLGVPLPTNRWDFYVKQSSDDALTLKSNHLTWKRADGSFWVGNGSAAPADAKLLGVNYPRGATLGGSSVINAAGAVLPSRSDWDNVGKITGDRSWSNDKFRRIFKRVENNHYLPKGAAGHGFDGYLDTNGNDGTVWENQPDLIKVFKSMVSLVGGNTSDVIDMVKRDINTDSPARDTTQGLFGLPFHANGSWSRFSSRDLVRETLAATKPNGAPKYQLTLKTHSLATRVLFDKAKGDKKPGATGVEYLEGASLYSADPRYNASSTGTKRIATARREVILSGGVFNSPQLLLLSGIGPAADLARHKIPLVADVPGVGARLQDNYELPLVGIANSVLAATPFPGDPACTFGGPGDPCIAAFQRGAGPYARAGLNSNAFLFKTNHSADGENDILLFTFPNGAFRGFWPAEATSNIPPEAPGTIGMSMVKLNTQITGGTVRLRSADPRDTPEIDFDIFGDAGGQVDLGAMADAAAWSRRVYAGVETPLGPVRPAEPPCTSSVPAECRAGDMQWIKEQTFGHHAVGTCAIGAEKDPKSVLDSKFRVRGVTGLRVVDGSAFPRPPGAFPVLATFMISEKASEDILEDA</sequence>
<dbReference type="Pfam" id="PF00732">
    <property type="entry name" value="GMC_oxred_N"/>
    <property type="match status" value="1"/>
</dbReference>
<dbReference type="InterPro" id="IPR007867">
    <property type="entry name" value="GMC_OxRtase_C"/>
</dbReference>
<feature type="domain" description="Glucose-methanol-choline oxidoreductase C-terminal" evidence="8">
    <location>
        <begin position="508"/>
        <end position="644"/>
    </location>
</feature>
<dbReference type="PANTHER" id="PTHR11552">
    <property type="entry name" value="GLUCOSE-METHANOL-CHOLINE GMC OXIDOREDUCTASE"/>
    <property type="match status" value="1"/>
</dbReference>
<dbReference type="GO" id="GO:0016614">
    <property type="term" value="F:oxidoreductase activity, acting on CH-OH group of donors"/>
    <property type="evidence" value="ECO:0007669"/>
    <property type="project" value="InterPro"/>
</dbReference>
<protein>
    <submittedName>
        <fullName evidence="9">Uncharacterized protein</fullName>
    </submittedName>
</protein>
<evidence type="ECO:0000256" key="5">
    <source>
        <dbReference type="SAM" id="SignalP"/>
    </source>
</evidence>
<dbReference type="InterPro" id="IPR000172">
    <property type="entry name" value="GMC_OxRdtase_N"/>
</dbReference>
<gene>
    <name evidence="9" type="ORF">B0H67DRAFT_601480</name>
</gene>
<keyword evidence="5" id="KW-0732">Signal</keyword>
<name>A0AA40AHY9_9PEZI</name>
<comment type="caution">
    <text evidence="9">The sequence shown here is derived from an EMBL/GenBank/DDBJ whole genome shotgun (WGS) entry which is preliminary data.</text>
</comment>
<evidence type="ECO:0000259" key="8">
    <source>
        <dbReference type="Pfam" id="PF05199"/>
    </source>
</evidence>
<comment type="similarity">
    <text evidence="1">Belongs to the GMC oxidoreductase family.</text>
</comment>
<proteinExistence type="inferred from homology"/>
<organism evidence="9 10">
    <name type="scientific">Lasiosphaeris hirsuta</name>
    <dbReference type="NCBI Taxonomy" id="260670"/>
    <lineage>
        <taxon>Eukaryota</taxon>
        <taxon>Fungi</taxon>
        <taxon>Dikarya</taxon>
        <taxon>Ascomycota</taxon>
        <taxon>Pezizomycotina</taxon>
        <taxon>Sordariomycetes</taxon>
        <taxon>Sordariomycetidae</taxon>
        <taxon>Sordariales</taxon>
        <taxon>Lasiosphaeriaceae</taxon>
        <taxon>Lasiosphaeris</taxon>
    </lineage>
</organism>
<feature type="domain" description="Glucose-methanol-choline oxidoreductase N-terminal" evidence="6">
    <location>
        <begin position="131"/>
        <end position="397"/>
    </location>
</feature>
<evidence type="ECO:0000259" key="7">
    <source>
        <dbReference type="Pfam" id="PF00890"/>
    </source>
</evidence>
<dbReference type="EMBL" id="JAUKUA010000004">
    <property type="protein sequence ID" value="KAK0716173.1"/>
    <property type="molecule type" value="Genomic_DNA"/>
</dbReference>
<keyword evidence="4" id="KW-0274">FAD</keyword>
<evidence type="ECO:0000256" key="4">
    <source>
        <dbReference type="PIRSR" id="PIRSR000137-2"/>
    </source>
</evidence>
<accession>A0AA40AHY9</accession>
<keyword evidence="2" id="KW-0285">Flavoprotein</keyword>
<dbReference type="InterPro" id="IPR003953">
    <property type="entry name" value="FAD-dep_OxRdtase_2_FAD-bd"/>
</dbReference>
<evidence type="ECO:0000256" key="2">
    <source>
        <dbReference type="ARBA" id="ARBA00022630"/>
    </source>
</evidence>
<dbReference type="Pfam" id="PF05199">
    <property type="entry name" value="GMC_oxred_C"/>
    <property type="match status" value="1"/>
</dbReference>
<keyword evidence="10" id="KW-1185">Reference proteome</keyword>
<dbReference type="Proteomes" id="UP001172102">
    <property type="component" value="Unassembled WGS sequence"/>
</dbReference>
<feature type="chain" id="PRO_5041359559" evidence="5">
    <location>
        <begin position="18"/>
        <end position="656"/>
    </location>
</feature>
<dbReference type="InterPro" id="IPR012132">
    <property type="entry name" value="GMC_OxRdtase"/>
</dbReference>
<keyword evidence="3" id="KW-0560">Oxidoreductase</keyword>
<dbReference type="Gene3D" id="3.30.560.10">
    <property type="entry name" value="Glucose Oxidase, domain 3"/>
    <property type="match status" value="1"/>
</dbReference>
<dbReference type="Gene3D" id="3.50.50.60">
    <property type="entry name" value="FAD/NAD(P)-binding domain"/>
    <property type="match status" value="2"/>
</dbReference>
<dbReference type="AlphaFoldDB" id="A0AA40AHY9"/>
<comment type="cofactor">
    <cofactor evidence="4">
        <name>FAD</name>
        <dbReference type="ChEBI" id="CHEBI:57692"/>
    </cofactor>
</comment>
<evidence type="ECO:0000256" key="3">
    <source>
        <dbReference type="ARBA" id="ARBA00023002"/>
    </source>
</evidence>
<dbReference type="PANTHER" id="PTHR11552:SF80">
    <property type="entry name" value="GMC OXIDOREDUCTASE"/>
    <property type="match status" value="1"/>
</dbReference>
<feature type="domain" description="FAD-dependent oxidoreductase 2 FAD-binding" evidence="7">
    <location>
        <begin position="32"/>
        <end position="75"/>
    </location>
</feature>
<feature type="binding site" evidence="4">
    <location>
        <position position="626"/>
    </location>
    <ligand>
        <name>FAD</name>
        <dbReference type="ChEBI" id="CHEBI:57692"/>
    </ligand>
</feature>